<name>A0A2S0VX67_9ALTE</name>
<dbReference type="RefSeq" id="WP_108604854.1">
    <property type="nucleotide sequence ID" value="NZ_CP026604.1"/>
</dbReference>
<gene>
    <name evidence="3" type="ORF">C2869_21425</name>
</gene>
<dbReference type="KEGG" id="cate:C2869_21425"/>
<protein>
    <submittedName>
        <fullName evidence="3">TIGR02099 family protein</fullName>
    </submittedName>
</protein>
<proteinExistence type="predicted"/>
<evidence type="ECO:0000313" key="3">
    <source>
        <dbReference type="EMBL" id="AWB68801.1"/>
    </source>
</evidence>
<feature type="compositionally biased region" description="Basic and acidic residues" evidence="1">
    <location>
        <begin position="1265"/>
        <end position="1290"/>
    </location>
</feature>
<feature type="domain" description="YhdP central" evidence="2">
    <location>
        <begin position="1"/>
        <end position="1266"/>
    </location>
</feature>
<keyword evidence="4" id="KW-1185">Reference proteome</keyword>
<dbReference type="Proteomes" id="UP000244441">
    <property type="component" value="Chromosome"/>
</dbReference>
<feature type="region of interest" description="Disordered" evidence="1">
    <location>
        <begin position="1265"/>
        <end position="1342"/>
    </location>
</feature>
<dbReference type="OrthoDB" id="9762238at2"/>
<reference evidence="3 4" key="1">
    <citation type="submission" date="2018-01" db="EMBL/GenBank/DDBJ databases">
        <title>Genome sequence of a Cantenovulum-like bacteria.</title>
        <authorList>
            <person name="Tan W.R."/>
            <person name="Lau N.-S."/>
            <person name="Go F."/>
            <person name="Amirul A.-A.A."/>
        </authorList>
    </citation>
    <scope>NUCLEOTIDE SEQUENCE [LARGE SCALE GENOMIC DNA]</scope>
    <source>
        <strain evidence="3 4">CCB-QB4</strain>
    </source>
</reference>
<dbReference type="PANTHER" id="PTHR38690">
    <property type="entry name" value="PROTEASE-RELATED"/>
    <property type="match status" value="1"/>
</dbReference>
<dbReference type="InterPro" id="IPR025263">
    <property type="entry name" value="YhdP_central"/>
</dbReference>
<evidence type="ECO:0000313" key="4">
    <source>
        <dbReference type="Proteomes" id="UP000244441"/>
    </source>
</evidence>
<sequence>MNVSAWLSKIIRKLWLLLASTIVLCAVLLSTLRLTLPYLNDFRDQIAVAVSQELNAPVKLGYISAGWQGSGPSLTLVDVKFAQQEQQGPLDLSIDAIHVEVDFWRSIVKREFVASNFVLEGIYAELNLAKLPKQDAQDTEQTNLLDTLQPIFLNHLKRFDVQNSQLAIVKQNQSIRYVNIEQLTWNNRDTRHQGVGELSIAAFESGGIKFVIDLYDDKDQGLSGQFYVNSQGLNLAQFFKEQLRDDISQLNSQMPFEAWLNIDSGIATDMVAKLHPSQITWLEGEQEQSITLSQGELTAKFDPVGSTWQLNNLLIGEGDNIQGELNLMARNGPKGLRLQTDDLLVKPLMSIARLFSADNQLRSLSQSLSATSVIESAFFHQPIGANWQAMLSVDNISWQANGALPGLENWHLAVALEANKMRGVLSGQQSQVTLPTLFEAPLQFEQAAINIDANWQQSWQVRLDDIQLTLPQAALQGEILLQPDASGQPEMQMFMELGRVESQDIPTFLPKHAMGDFAYDFVTRGVRDGYTEYGHAIWHGSFQDFPYRQQQGIFHADLAIRQAEFLFQPDWPAASAIDLTLSFLNQDLLFKSQQGRLLDVKLIDLNAAINNVYQKGAKFTLAADVAGDGQAATQVLQQSSLAQSVGKVLDVLYLTGNVNTHFELEVPLDDVNSTHAQGAVTLNNNIVLVTPTGFELSKVNGVLEFDMENLSAQGLKFEMGHAPYIVNLTSADAEEGYSVNLEMAGEWQPRQLFNKLNYPYLASLNQGSFDWQGLLSLNFPKQGFSYQFDATADLTKLALELPEPYYKTAEQARLLAVSAEGDEDSSIIKANIDELLSFEGVLPHETSQFSRAYLVLGEEQLGVPGQGFNIAVHLPSIDLQQYVGFVNGLVADLARQDSQGPGILSKPERIRGDVAQLIVANQTWHDTYFDIESTQQLWLANLNAREFRGDITISEDWDGKGVKIDAEYFNFNIDKQSQQTELELTEDALAWLKQNELEQATDVFNNLPPIVANCRRCEWNGDLLGAVDLRLSRVGQQIKIDELKINRGRDQFNASGYWHVANGVHQTYVIGSLASKNVGLLLRDFDYAAPVRDSSAGIEFSLAWNNAPYLYDTKSLNGKLNWNLGEGYFTEVSDGGARLFSLLSMDSLVRKLRLDFRDVFNKGLFFNKMSGTVSVVNGISSTNDTRMDGVPGNMLIVGTSDLTDNTLDYRITFTPKVTSSLPILVAWMVNPVTGVAALALDQVLESAQVVSNIEFNVTGTFDKPKVEEVSRSSREVRLSKNPKAKPDNKRKAPAPESDIPLDIKPQAPVMESAPQVPLPEDQPNLPTPKQDAQSSQFTPEAA</sequence>
<dbReference type="EMBL" id="CP026604">
    <property type="protein sequence ID" value="AWB68801.1"/>
    <property type="molecule type" value="Genomic_DNA"/>
</dbReference>
<accession>A0A2S0VX67</accession>
<evidence type="ECO:0000256" key="1">
    <source>
        <dbReference type="SAM" id="MobiDB-lite"/>
    </source>
</evidence>
<dbReference type="PANTHER" id="PTHR38690:SF1">
    <property type="entry name" value="PROTEASE"/>
    <property type="match status" value="1"/>
</dbReference>
<evidence type="ECO:0000259" key="2">
    <source>
        <dbReference type="Pfam" id="PF13116"/>
    </source>
</evidence>
<organism evidence="3 4">
    <name type="scientific">Saccharobesus litoralis</name>
    <dbReference type="NCBI Taxonomy" id="2172099"/>
    <lineage>
        <taxon>Bacteria</taxon>
        <taxon>Pseudomonadati</taxon>
        <taxon>Pseudomonadota</taxon>
        <taxon>Gammaproteobacteria</taxon>
        <taxon>Alteromonadales</taxon>
        <taxon>Alteromonadaceae</taxon>
        <taxon>Saccharobesus</taxon>
    </lineage>
</organism>
<dbReference type="InterPro" id="IPR011836">
    <property type="entry name" value="YhdP"/>
</dbReference>
<feature type="compositionally biased region" description="Polar residues" evidence="1">
    <location>
        <begin position="1330"/>
        <end position="1342"/>
    </location>
</feature>
<dbReference type="NCBIfam" id="TIGR02099">
    <property type="entry name" value="YhdP family protein"/>
    <property type="match status" value="1"/>
</dbReference>
<dbReference type="Pfam" id="PF13116">
    <property type="entry name" value="YhdP"/>
    <property type="match status" value="1"/>
</dbReference>